<dbReference type="Proteomes" id="UP000563426">
    <property type="component" value="Unassembled WGS sequence"/>
</dbReference>
<dbReference type="AlphaFoldDB" id="A0A7Y4NRT7"/>
<evidence type="ECO:0000313" key="3">
    <source>
        <dbReference type="Proteomes" id="UP000563426"/>
    </source>
</evidence>
<dbReference type="RefSeq" id="WP_171433902.1">
    <property type="nucleotide sequence ID" value="NZ_JABFJV010000033.1"/>
</dbReference>
<protein>
    <submittedName>
        <fullName evidence="2">DUF481 domain-containing protein</fullName>
    </submittedName>
</protein>
<feature type="compositionally biased region" description="Acidic residues" evidence="1">
    <location>
        <begin position="32"/>
        <end position="45"/>
    </location>
</feature>
<keyword evidence="3" id="KW-1185">Reference proteome</keyword>
<dbReference type="EMBL" id="JABFJV010000033">
    <property type="protein sequence ID" value="NOK33262.1"/>
    <property type="molecule type" value="Genomic_DNA"/>
</dbReference>
<evidence type="ECO:0000313" key="2">
    <source>
        <dbReference type="EMBL" id="NOK33262.1"/>
    </source>
</evidence>
<proteinExistence type="predicted"/>
<sequence length="276" mass="30258">MSPLLFLFAALAQTPTPPEDAADAPSPASVEAEAEEAEDEDEDEGPWTGSFGLGASFFTGNSRAFTLTGDALAEYDSPVWALTLEADGAYGNAAAEDEGEREVTARNLGGWARGDYRFTPLLSAYTFLGAETDHLASLELRTHAELGLGFTLLERDKAAKELLLRLYLGGSYARDRRFQYFPTRENLPDVTLWSPAVGMAFRYDVNERVHLREDAQLLSDVFDEARVILDSTSKLSVDLTDRFALTTFFEVRHDSAPAEGKVRTDTSLSLGAELEL</sequence>
<dbReference type="Pfam" id="PF04338">
    <property type="entry name" value="DUF481"/>
    <property type="match status" value="1"/>
</dbReference>
<reference evidence="2 3" key="1">
    <citation type="submission" date="2020-05" db="EMBL/GenBank/DDBJ databases">
        <authorList>
            <person name="Whitworth D."/>
        </authorList>
    </citation>
    <scope>NUCLEOTIDE SEQUENCE [LARGE SCALE GENOMIC DNA]</scope>
    <source>
        <strain evidence="2 3">AB043B</strain>
    </source>
</reference>
<accession>A0A7Y4NRT7</accession>
<gene>
    <name evidence="2" type="ORF">HMI49_08655</name>
</gene>
<organism evidence="2 3">
    <name type="scientific">Corallococcus exercitus</name>
    <dbReference type="NCBI Taxonomy" id="2316736"/>
    <lineage>
        <taxon>Bacteria</taxon>
        <taxon>Pseudomonadati</taxon>
        <taxon>Myxococcota</taxon>
        <taxon>Myxococcia</taxon>
        <taxon>Myxococcales</taxon>
        <taxon>Cystobacterineae</taxon>
        <taxon>Myxococcaceae</taxon>
        <taxon>Corallococcus</taxon>
    </lineage>
</organism>
<name>A0A7Y4NRT7_9BACT</name>
<evidence type="ECO:0000256" key="1">
    <source>
        <dbReference type="SAM" id="MobiDB-lite"/>
    </source>
</evidence>
<comment type="caution">
    <text evidence="2">The sequence shown here is derived from an EMBL/GenBank/DDBJ whole genome shotgun (WGS) entry which is preliminary data.</text>
</comment>
<feature type="region of interest" description="Disordered" evidence="1">
    <location>
        <begin position="15"/>
        <end position="50"/>
    </location>
</feature>
<dbReference type="InterPro" id="IPR007433">
    <property type="entry name" value="DUF481"/>
</dbReference>